<dbReference type="GO" id="GO:0005886">
    <property type="term" value="C:plasma membrane"/>
    <property type="evidence" value="ECO:0007669"/>
    <property type="project" value="UniProtKB-SubCell"/>
</dbReference>
<feature type="transmembrane region" description="Helical" evidence="10">
    <location>
        <begin position="80"/>
        <end position="101"/>
    </location>
</feature>
<evidence type="ECO:0000256" key="6">
    <source>
        <dbReference type="ARBA" id="ARBA00022989"/>
    </source>
</evidence>
<gene>
    <name evidence="11" type="ORF">QE152_g32673</name>
</gene>
<keyword evidence="9" id="KW-0807">Transducer</keyword>
<keyword evidence="8 11" id="KW-0675">Receptor</keyword>
<feature type="transmembrane region" description="Helical" evidence="10">
    <location>
        <begin position="137"/>
        <end position="160"/>
    </location>
</feature>
<dbReference type="EMBL" id="JASPKY010000486">
    <property type="protein sequence ID" value="KAK9695289.1"/>
    <property type="molecule type" value="Genomic_DNA"/>
</dbReference>
<keyword evidence="6 10" id="KW-1133">Transmembrane helix</keyword>
<accession>A0AAW1IYQ7</accession>
<feature type="transmembrane region" description="Helical" evidence="10">
    <location>
        <begin position="19"/>
        <end position="41"/>
    </location>
</feature>
<reference evidence="11 12" key="1">
    <citation type="journal article" date="2024" name="BMC Genomics">
        <title>De novo assembly and annotation of Popillia japonica's genome with initial clues to its potential as an invasive pest.</title>
        <authorList>
            <person name="Cucini C."/>
            <person name="Boschi S."/>
            <person name="Funari R."/>
            <person name="Cardaioli E."/>
            <person name="Iannotti N."/>
            <person name="Marturano G."/>
            <person name="Paoli F."/>
            <person name="Bruttini M."/>
            <person name="Carapelli A."/>
            <person name="Frati F."/>
            <person name="Nardi F."/>
        </authorList>
    </citation>
    <scope>NUCLEOTIDE SEQUENCE [LARGE SCALE GENOMIC DNA]</scope>
    <source>
        <strain evidence="11">DMR45628</strain>
    </source>
</reference>
<dbReference type="Proteomes" id="UP001458880">
    <property type="component" value="Unassembled WGS sequence"/>
</dbReference>
<evidence type="ECO:0000256" key="10">
    <source>
        <dbReference type="SAM" id="Phobius"/>
    </source>
</evidence>
<evidence type="ECO:0000256" key="4">
    <source>
        <dbReference type="ARBA" id="ARBA00022692"/>
    </source>
</evidence>
<sequence length="212" mass="25203">MVIFQITHAAFVVVNIADYTTAIAVSVTVTVVFEFLVRFYIIVFKKSVINEILSNVWREYWPLSVLSPKKSEHYSGKCKFVLGLIMSCYILAIIYTTRITFAPFLTNTELIFKSILPFQWNQTYTYEFVYMWQFFTVWYWVNFVNSFDVLMILVVTVSAVQFGVLQNVIKNILNEKGERQRKHLYDKDISIQDMFRKWLDQQRMLIEYRIVA</sequence>
<keyword evidence="5" id="KW-0552">Olfaction</keyword>
<dbReference type="InterPro" id="IPR004117">
    <property type="entry name" value="7tm6_olfct_rcpt"/>
</dbReference>
<evidence type="ECO:0000256" key="8">
    <source>
        <dbReference type="ARBA" id="ARBA00023170"/>
    </source>
</evidence>
<keyword evidence="2" id="KW-1003">Cell membrane</keyword>
<evidence type="ECO:0000256" key="7">
    <source>
        <dbReference type="ARBA" id="ARBA00023136"/>
    </source>
</evidence>
<dbReference type="GO" id="GO:0007165">
    <property type="term" value="P:signal transduction"/>
    <property type="evidence" value="ECO:0007669"/>
    <property type="project" value="UniProtKB-KW"/>
</dbReference>
<dbReference type="GO" id="GO:0004984">
    <property type="term" value="F:olfactory receptor activity"/>
    <property type="evidence" value="ECO:0007669"/>
    <property type="project" value="InterPro"/>
</dbReference>
<organism evidence="11 12">
    <name type="scientific">Popillia japonica</name>
    <name type="common">Japanese beetle</name>
    <dbReference type="NCBI Taxonomy" id="7064"/>
    <lineage>
        <taxon>Eukaryota</taxon>
        <taxon>Metazoa</taxon>
        <taxon>Ecdysozoa</taxon>
        <taxon>Arthropoda</taxon>
        <taxon>Hexapoda</taxon>
        <taxon>Insecta</taxon>
        <taxon>Pterygota</taxon>
        <taxon>Neoptera</taxon>
        <taxon>Endopterygota</taxon>
        <taxon>Coleoptera</taxon>
        <taxon>Polyphaga</taxon>
        <taxon>Scarabaeiformia</taxon>
        <taxon>Scarabaeidae</taxon>
        <taxon>Rutelinae</taxon>
        <taxon>Popillia</taxon>
    </lineage>
</organism>
<dbReference type="PANTHER" id="PTHR21137:SF35">
    <property type="entry name" value="ODORANT RECEPTOR 19A-RELATED"/>
    <property type="match status" value="1"/>
</dbReference>
<keyword evidence="4 10" id="KW-0812">Transmembrane</keyword>
<evidence type="ECO:0000313" key="11">
    <source>
        <dbReference type="EMBL" id="KAK9695289.1"/>
    </source>
</evidence>
<evidence type="ECO:0000256" key="5">
    <source>
        <dbReference type="ARBA" id="ARBA00022725"/>
    </source>
</evidence>
<evidence type="ECO:0000256" key="2">
    <source>
        <dbReference type="ARBA" id="ARBA00022475"/>
    </source>
</evidence>
<keyword evidence="3" id="KW-0716">Sensory transduction</keyword>
<name>A0AAW1IYQ7_POPJA</name>
<dbReference type="PANTHER" id="PTHR21137">
    <property type="entry name" value="ODORANT RECEPTOR"/>
    <property type="match status" value="1"/>
</dbReference>
<proteinExistence type="predicted"/>
<evidence type="ECO:0000313" key="12">
    <source>
        <dbReference type="Proteomes" id="UP001458880"/>
    </source>
</evidence>
<dbReference type="Pfam" id="PF02949">
    <property type="entry name" value="7tm_6"/>
    <property type="match status" value="1"/>
</dbReference>
<protein>
    <submittedName>
        <fullName evidence="11">7tm Odorant receptor</fullName>
    </submittedName>
</protein>
<comment type="caution">
    <text evidence="11">The sequence shown here is derived from an EMBL/GenBank/DDBJ whole genome shotgun (WGS) entry which is preliminary data.</text>
</comment>
<keyword evidence="12" id="KW-1185">Reference proteome</keyword>
<evidence type="ECO:0000256" key="1">
    <source>
        <dbReference type="ARBA" id="ARBA00004651"/>
    </source>
</evidence>
<comment type="subcellular location">
    <subcellularLocation>
        <location evidence="1">Cell membrane</location>
        <topology evidence="1">Multi-pass membrane protein</topology>
    </subcellularLocation>
</comment>
<dbReference type="AlphaFoldDB" id="A0AAW1IYQ7"/>
<dbReference type="GO" id="GO:0005549">
    <property type="term" value="F:odorant binding"/>
    <property type="evidence" value="ECO:0007669"/>
    <property type="project" value="InterPro"/>
</dbReference>
<evidence type="ECO:0000256" key="9">
    <source>
        <dbReference type="ARBA" id="ARBA00023224"/>
    </source>
</evidence>
<keyword evidence="7 10" id="KW-0472">Membrane</keyword>
<evidence type="ECO:0000256" key="3">
    <source>
        <dbReference type="ARBA" id="ARBA00022606"/>
    </source>
</evidence>